<dbReference type="Pfam" id="PF10646">
    <property type="entry name" value="Germane"/>
    <property type="match status" value="1"/>
</dbReference>
<evidence type="ECO:0000259" key="3">
    <source>
        <dbReference type="SMART" id="SM00909"/>
    </source>
</evidence>
<evidence type="ECO:0000313" key="4">
    <source>
        <dbReference type="EMBL" id="OBY12324.1"/>
    </source>
</evidence>
<dbReference type="eggNOG" id="ENOG5032EFD">
    <property type="taxonomic scope" value="Bacteria"/>
</dbReference>
<keyword evidence="5" id="KW-1185">Reference proteome</keyword>
<evidence type="ECO:0000313" key="5">
    <source>
        <dbReference type="Proteomes" id="UP000092714"/>
    </source>
</evidence>
<keyword evidence="2" id="KW-0732">Signal</keyword>
<reference evidence="4 5" key="1">
    <citation type="submission" date="2016-06" db="EMBL/GenBank/DDBJ databases">
        <authorList>
            <person name="Kjaerup R.B."/>
            <person name="Dalgaard T.S."/>
            <person name="Juul-Madsen H.R."/>
        </authorList>
    </citation>
    <scope>NUCLEOTIDE SEQUENCE [LARGE SCALE GENOMIC DNA]</scope>
    <source>
        <strain evidence="4 5">373-A1</strain>
    </source>
</reference>
<dbReference type="EMBL" id="MAPZ01000009">
    <property type="protein sequence ID" value="OBY12324.1"/>
    <property type="molecule type" value="Genomic_DNA"/>
</dbReference>
<feature type="domain" description="GerMN" evidence="3">
    <location>
        <begin position="133"/>
        <end position="220"/>
    </location>
</feature>
<feature type="chain" id="PRO_5039428726" description="GerMN domain-containing protein" evidence="2">
    <location>
        <begin position="20"/>
        <end position="240"/>
    </location>
</feature>
<dbReference type="InterPro" id="IPR019606">
    <property type="entry name" value="GerMN"/>
</dbReference>
<evidence type="ECO:0000256" key="1">
    <source>
        <dbReference type="SAM" id="MobiDB-lite"/>
    </source>
</evidence>
<gene>
    <name evidence="4" type="ORF">CP373A1_01650</name>
</gene>
<dbReference type="SMART" id="SM00909">
    <property type="entry name" value="Germane"/>
    <property type="match status" value="1"/>
</dbReference>
<name>A0A1B8RUC7_9CLOT</name>
<proteinExistence type="predicted"/>
<dbReference type="RefSeq" id="WP_065254229.1">
    <property type="nucleotide sequence ID" value="NZ_JADNCG010000002.1"/>
</dbReference>
<organism evidence="4 5">
    <name type="scientific">Clostridium paraputrificum</name>
    <dbReference type="NCBI Taxonomy" id="29363"/>
    <lineage>
        <taxon>Bacteria</taxon>
        <taxon>Bacillati</taxon>
        <taxon>Bacillota</taxon>
        <taxon>Clostridia</taxon>
        <taxon>Eubacteriales</taxon>
        <taxon>Clostridiaceae</taxon>
        <taxon>Clostridium</taxon>
    </lineage>
</organism>
<sequence length="240" mass="26233">MKKRILSIILISFSMLLFMGCSENNVDKNNEQNHVEASSPETDIKNEDKKEDLSDSDTGKTEEKQNSNVSTPPPENTGNKVEKPQTTTKAEKEETPTKPKTVSKTLRLYFHDPMSDKKIYLSKNVNITDNAIVTAIIEELKAPPNSSYVAINPNAGVSSAKVNKETNLLTVDFNNSILPNNIGGGVEGAFIQGLVNTLGYNLGVSNVRITINGKGYSSGHMDLGSSDYFSVNYNGWNPTN</sequence>
<protein>
    <recommendedName>
        <fullName evidence="3">GerMN domain-containing protein</fullName>
    </recommendedName>
</protein>
<evidence type="ECO:0000256" key="2">
    <source>
        <dbReference type="SAM" id="SignalP"/>
    </source>
</evidence>
<dbReference type="AlphaFoldDB" id="A0A1B8RUC7"/>
<feature type="signal peptide" evidence="2">
    <location>
        <begin position="1"/>
        <end position="19"/>
    </location>
</feature>
<dbReference type="Proteomes" id="UP000092714">
    <property type="component" value="Unassembled WGS sequence"/>
</dbReference>
<dbReference type="PROSITE" id="PS51257">
    <property type="entry name" value="PROKAR_LIPOPROTEIN"/>
    <property type="match status" value="1"/>
</dbReference>
<feature type="region of interest" description="Disordered" evidence="1">
    <location>
        <begin position="29"/>
        <end position="103"/>
    </location>
</feature>
<comment type="caution">
    <text evidence="4">The sequence shown here is derived from an EMBL/GenBank/DDBJ whole genome shotgun (WGS) entry which is preliminary data.</text>
</comment>
<accession>A0A1B8RUC7</accession>
<feature type="compositionally biased region" description="Basic and acidic residues" evidence="1">
    <location>
        <begin position="42"/>
        <end position="65"/>
    </location>
</feature>
<dbReference type="OrthoDB" id="1683231at2"/>